<reference evidence="1" key="1">
    <citation type="submission" date="2017-02" db="EMBL/GenBank/DDBJ databases">
        <title>Genome sequence of Serratia marcescens phage BF.</title>
        <authorList>
            <person name="Casey E."/>
            <person name="Fitzgerald B."/>
            <person name="Mahony J."/>
            <person name="Lugli G."/>
            <person name="Ventura M."/>
            <person name="van Sinderen D."/>
        </authorList>
    </citation>
    <scope>NUCLEOTIDE SEQUENCE [LARGE SCALE GENOMIC DNA]</scope>
</reference>
<accession>A0A1S6UAZ1</accession>
<name>A0A1S6UAZ1_9CAUD</name>
<keyword evidence="2" id="KW-1185">Reference proteome</keyword>
<evidence type="ECO:0000313" key="1">
    <source>
        <dbReference type="EMBL" id="AQW88844.1"/>
    </source>
</evidence>
<proteinExistence type="predicted"/>
<dbReference type="EMBL" id="KY630187">
    <property type="protein sequence ID" value="AQW88844.1"/>
    <property type="molecule type" value="Genomic_DNA"/>
</dbReference>
<gene>
    <name evidence="1" type="ORF">BF_0319</name>
</gene>
<organism evidence="1 2">
    <name type="scientific">Serratia phage BF</name>
    <dbReference type="NCBI Taxonomy" id="1962671"/>
    <lineage>
        <taxon>Viruses</taxon>
        <taxon>Duplodnaviria</taxon>
        <taxon>Heunggongvirae</taxon>
        <taxon>Uroviricota</taxon>
        <taxon>Caudoviricetes</taxon>
        <taxon>Eneladusvirus</taxon>
        <taxon>Eneladusvirus BF</taxon>
    </lineage>
</organism>
<sequence>MRYNQLNEAIIKVPQELLNKVNVYVSSYLYFKINQYIERLNIFVSANTSDEEKKKIIQDGKNTMQKLHTKYGAKNISADTANNISGKAINIPIDIEKFFSELNFKGIDPGLISLLKDRVKIELFITSNSHGIAGSKERHGTFSHLVTVVVGSLGPRPSFLETANNIMSTTYHELQHVVQSLAIENINKYEKQLQRNAGYSNVHNDPTDYYTSGLEYSPQLGNLIDYVSIELEKSTLDGNLNPDKNLAIKDAMNNAVQKNADVRTFLISLYKKQPEQYKKAMKNVYTRVAPVYDDFKENGLDYTFTELPSEELEANVDVMKSVYKLMSKNDKYKVQAYGSDLNSITQLKVSKDHWSITLTKNEIRKDNYYINIDSTDPEFEEMEKMDAKQVLSLFGILSEITWYDAVDIVDDFEYITGQRIDVNNESMYNILESLKSDAQHMDVPFEILSNNSFKLFGKTFEVNPVQDSQGKVDITYDGDKTLFVWSLKQLLVAFQMMIRYYVSYPDEVLHILDNSVMYVEFMSKLRKL</sequence>
<evidence type="ECO:0000313" key="2">
    <source>
        <dbReference type="Proteomes" id="UP000221837"/>
    </source>
</evidence>
<dbReference type="OrthoDB" id="4452at10239"/>
<protein>
    <submittedName>
        <fullName evidence="1">Structural protein</fullName>
    </submittedName>
</protein>
<dbReference type="Proteomes" id="UP000221837">
    <property type="component" value="Genome"/>
</dbReference>